<comment type="caution">
    <text evidence="2">The sequence shown here is derived from an EMBL/GenBank/DDBJ whole genome shotgun (WGS) entry which is preliminary data.</text>
</comment>
<protein>
    <submittedName>
        <fullName evidence="2">Uncharacterized protein</fullName>
    </submittedName>
</protein>
<feature type="region of interest" description="Disordered" evidence="1">
    <location>
        <begin position="1"/>
        <end position="22"/>
    </location>
</feature>
<gene>
    <name evidence="2" type="ORF">G2W53_021979</name>
</gene>
<accession>A0A834WHQ6</accession>
<dbReference type="Proteomes" id="UP000634136">
    <property type="component" value="Unassembled WGS sequence"/>
</dbReference>
<keyword evidence="3" id="KW-1185">Reference proteome</keyword>
<name>A0A834WHQ6_9FABA</name>
<reference evidence="2" key="1">
    <citation type="submission" date="2020-09" db="EMBL/GenBank/DDBJ databases">
        <title>Genome-Enabled Discovery of Anthraquinone Biosynthesis in Senna tora.</title>
        <authorList>
            <person name="Kang S.-H."/>
            <person name="Pandey R.P."/>
            <person name="Lee C.-M."/>
            <person name="Sim J.-S."/>
            <person name="Jeong J.-T."/>
            <person name="Choi B.-S."/>
            <person name="Jung M."/>
            <person name="Ginzburg D."/>
            <person name="Zhao K."/>
            <person name="Won S.Y."/>
            <person name="Oh T.-J."/>
            <person name="Yu Y."/>
            <person name="Kim N.-H."/>
            <person name="Lee O.R."/>
            <person name="Lee T.-H."/>
            <person name="Bashyal P."/>
            <person name="Kim T.-S."/>
            <person name="Lee W.-H."/>
            <person name="Kawkins C."/>
            <person name="Kim C.-K."/>
            <person name="Kim J.S."/>
            <person name="Ahn B.O."/>
            <person name="Rhee S.Y."/>
            <person name="Sohng J.K."/>
        </authorList>
    </citation>
    <scope>NUCLEOTIDE SEQUENCE</scope>
    <source>
        <tissue evidence="2">Leaf</tissue>
    </source>
</reference>
<evidence type="ECO:0000313" key="3">
    <source>
        <dbReference type="Proteomes" id="UP000634136"/>
    </source>
</evidence>
<sequence length="72" mass="8146">MFIASTAFSGEHDHSSTEDLEKIESRRLTSLNKIERNTRMQSRNAIFSGSLRRTSLAVVATSWGRSPQTSRF</sequence>
<dbReference type="EMBL" id="JAAIUW010000007">
    <property type="protein sequence ID" value="KAF7823835.1"/>
    <property type="molecule type" value="Genomic_DNA"/>
</dbReference>
<evidence type="ECO:0000256" key="1">
    <source>
        <dbReference type="SAM" id="MobiDB-lite"/>
    </source>
</evidence>
<organism evidence="2 3">
    <name type="scientific">Senna tora</name>
    <dbReference type="NCBI Taxonomy" id="362788"/>
    <lineage>
        <taxon>Eukaryota</taxon>
        <taxon>Viridiplantae</taxon>
        <taxon>Streptophyta</taxon>
        <taxon>Embryophyta</taxon>
        <taxon>Tracheophyta</taxon>
        <taxon>Spermatophyta</taxon>
        <taxon>Magnoliopsida</taxon>
        <taxon>eudicotyledons</taxon>
        <taxon>Gunneridae</taxon>
        <taxon>Pentapetalae</taxon>
        <taxon>rosids</taxon>
        <taxon>fabids</taxon>
        <taxon>Fabales</taxon>
        <taxon>Fabaceae</taxon>
        <taxon>Caesalpinioideae</taxon>
        <taxon>Cassia clade</taxon>
        <taxon>Senna</taxon>
    </lineage>
</organism>
<evidence type="ECO:0000313" key="2">
    <source>
        <dbReference type="EMBL" id="KAF7823835.1"/>
    </source>
</evidence>
<proteinExistence type="predicted"/>
<feature type="compositionally biased region" description="Basic and acidic residues" evidence="1">
    <location>
        <begin position="10"/>
        <end position="22"/>
    </location>
</feature>
<dbReference type="AlphaFoldDB" id="A0A834WHQ6"/>